<reference evidence="2" key="1">
    <citation type="submission" date="2022-11" db="UniProtKB">
        <authorList>
            <consortium name="WormBaseParasite"/>
        </authorList>
    </citation>
    <scope>IDENTIFICATION</scope>
</reference>
<evidence type="ECO:0000313" key="1">
    <source>
        <dbReference type="Proteomes" id="UP000887579"/>
    </source>
</evidence>
<proteinExistence type="predicted"/>
<dbReference type="Proteomes" id="UP000887579">
    <property type="component" value="Unplaced"/>
</dbReference>
<evidence type="ECO:0000313" key="2">
    <source>
        <dbReference type="WBParaSite" id="ES5_v2.g14847.t1"/>
    </source>
</evidence>
<name>A0AC34FCD3_9BILA</name>
<accession>A0AC34FCD3</accession>
<sequence>MSDYLGWRERKPPPEYDTSRFDRNIIPGGPMTQNYEAYVRNIFRPNNKPSTETIHAPSGFTSSLNGSGSSSSSYAPITLTNDTSAFGSADFGGLDMKMPQKVSATTMLRLEQHLGKDALDDSNDMALLDKSPLERMYDELGLSGIEQKTYQQYQVYAPKSSSEYFSVMHSSPNPQTAPTTYRGSFRSYKDKPENEGWKKDDRQFLVDYKDFSSSPLSPYMYHDHPYVRRQDSRIVGSNFVQVTTRPRDRFLDKIDKTLAEVRAMPRY</sequence>
<protein>
    <submittedName>
        <fullName evidence="2">Uncharacterized protein</fullName>
    </submittedName>
</protein>
<organism evidence="1 2">
    <name type="scientific">Panagrolaimus sp. ES5</name>
    <dbReference type="NCBI Taxonomy" id="591445"/>
    <lineage>
        <taxon>Eukaryota</taxon>
        <taxon>Metazoa</taxon>
        <taxon>Ecdysozoa</taxon>
        <taxon>Nematoda</taxon>
        <taxon>Chromadorea</taxon>
        <taxon>Rhabditida</taxon>
        <taxon>Tylenchina</taxon>
        <taxon>Panagrolaimomorpha</taxon>
        <taxon>Panagrolaimoidea</taxon>
        <taxon>Panagrolaimidae</taxon>
        <taxon>Panagrolaimus</taxon>
    </lineage>
</organism>
<dbReference type="WBParaSite" id="ES5_v2.g14847.t1">
    <property type="protein sequence ID" value="ES5_v2.g14847.t1"/>
    <property type="gene ID" value="ES5_v2.g14847"/>
</dbReference>